<protein>
    <submittedName>
        <fullName evidence="2">Uncharacterized protein</fullName>
    </submittedName>
</protein>
<sequence length="173" mass="20351">MTRVLSKLLRLYVYLRVGISNYLGLFISIFNTSNLIWFLTPLHNYVSLGHFVAVFVAIYLPVATLLGYYDFKRGVTKTSIELSPYWNRATLIERKLLTGAMHIHVSPLKLFKESGFDNELIECMKRSYIELLKWITSDGRYIPKNTCYCDYLFKKKVIDEERWKRCVEIATEE</sequence>
<evidence type="ECO:0000313" key="2">
    <source>
        <dbReference type="EMBL" id="ALU12312.1"/>
    </source>
</evidence>
<name>A0A0U3F8H0_9CREN</name>
<feature type="transmembrane region" description="Helical" evidence="1">
    <location>
        <begin position="12"/>
        <end position="39"/>
    </location>
</feature>
<dbReference type="AlphaFoldDB" id="A0A0U3F8H0"/>
<dbReference type="EMBL" id="CP006867">
    <property type="protein sequence ID" value="ALU12312.1"/>
    <property type="molecule type" value="Genomic_DNA"/>
</dbReference>
<accession>A0A0U3F8H0</accession>
<evidence type="ECO:0000313" key="3">
    <source>
        <dbReference type="Proteomes" id="UP000060778"/>
    </source>
</evidence>
<evidence type="ECO:0000256" key="1">
    <source>
        <dbReference type="SAM" id="Phobius"/>
    </source>
</evidence>
<keyword evidence="3" id="KW-1185">Reference proteome</keyword>
<dbReference type="STRING" id="940295.EYM_02320"/>
<dbReference type="KEGG" id="iis:EYM_02320"/>
<proteinExistence type="predicted"/>
<keyword evidence="1" id="KW-0472">Membrane</keyword>
<organism evidence="2 3">
    <name type="scientific">Ignicoccus islandicus DSM 13165</name>
    <dbReference type="NCBI Taxonomy" id="940295"/>
    <lineage>
        <taxon>Archaea</taxon>
        <taxon>Thermoproteota</taxon>
        <taxon>Thermoprotei</taxon>
        <taxon>Desulfurococcales</taxon>
        <taxon>Desulfurococcaceae</taxon>
        <taxon>Ignicoccus</taxon>
    </lineage>
</organism>
<keyword evidence="1" id="KW-1133">Transmembrane helix</keyword>
<feature type="transmembrane region" description="Helical" evidence="1">
    <location>
        <begin position="45"/>
        <end position="69"/>
    </location>
</feature>
<dbReference type="Proteomes" id="UP000060778">
    <property type="component" value="Chromosome"/>
</dbReference>
<keyword evidence="1" id="KW-0812">Transmembrane</keyword>
<reference evidence="2 3" key="1">
    <citation type="submission" date="2013-11" db="EMBL/GenBank/DDBJ databases">
        <title>Comparative genomics of Ignicoccus.</title>
        <authorList>
            <person name="Podar M."/>
        </authorList>
    </citation>
    <scope>NUCLEOTIDE SEQUENCE [LARGE SCALE GENOMIC DNA]</scope>
    <source>
        <strain evidence="2 3">DSM 13165</strain>
    </source>
</reference>
<gene>
    <name evidence="2" type="ORF">EYM_02320</name>
</gene>